<feature type="region of interest" description="Disordered" evidence="2">
    <location>
        <begin position="102"/>
        <end position="122"/>
    </location>
</feature>
<gene>
    <name evidence="5" type="ORF">CVS27_15215</name>
</gene>
<dbReference type="PANTHER" id="PTHR21666:SF289">
    <property type="entry name" value="L-ALA--D-GLU ENDOPEPTIDASE"/>
    <property type="match status" value="1"/>
</dbReference>
<dbReference type="SUPFAM" id="SSF51261">
    <property type="entry name" value="Duplicated hybrid motif"/>
    <property type="match status" value="1"/>
</dbReference>
<dbReference type="Proteomes" id="UP000237061">
    <property type="component" value="Unassembled WGS sequence"/>
</dbReference>
<keyword evidence="3" id="KW-0812">Transmembrane</keyword>
<dbReference type="RefSeq" id="WP_103466702.1">
    <property type="nucleotide sequence ID" value="NZ_PPXC01000013.1"/>
</dbReference>
<name>A0A2S3ZTS1_ARTGL</name>
<protein>
    <submittedName>
        <fullName evidence="5">M23 family peptidase</fullName>
    </submittedName>
</protein>
<dbReference type="Gene3D" id="2.70.70.10">
    <property type="entry name" value="Glucose Permease (Domain IIA)"/>
    <property type="match status" value="1"/>
</dbReference>
<dbReference type="Pfam" id="PF01551">
    <property type="entry name" value="Peptidase_M23"/>
    <property type="match status" value="1"/>
</dbReference>
<accession>A0A2S3ZTS1</accession>
<proteinExistence type="predicted"/>
<evidence type="ECO:0000256" key="2">
    <source>
        <dbReference type="SAM" id="MobiDB-lite"/>
    </source>
</evidence>
<evidence type="ECO:0000259" key="4">
    <source>
        <dbReference type="Pfam" id="PF01551"/>
    </source>
</evidence>
<keyword evidence="3" id="KW-1133">Transmembrane helix</keyword>
<dbReference type="InterPro" id="IPR011055">
    <property type="entry name" value="Dup_hybrid_motif"/>
</dbReference>
<keyword evidence="3" id="KW-0472">Membrane</keyword>
<dbReference type="CDD" id="cd12797">
    <property type="entry name" value="M23_peptidase"/>
    <property type="match status" value="1"/>
</dbReference>
<feature type="transmembrane region" description="Helical" evidence="3">
    <location>
        <begin position="43"/>
        <end position="61"/>
    </location>
</feature>
<dbReference type="InterPro" id="IPR050570">
    <property type="entry name" value="Cell_wall_metabolism_enzyme"/>
</dbReference>
<evidence type="ECO:0000256" key="1">
    <source>
        <dbReference type="ARBA" id="ARBA00022729"/>
    </source>
</evidence>
<reference evidence="5 6" key="1">
    <citation type="submission" date="2018-01" db="EMBL/GenBank/DDBJ databases">
        <title>Arthrobacter sp. nov., from glaciers in China.</title>
        <authorList>
            <person name="Liu Q."/>
            <person name="Xin Y.-H."/>
        </authorList>
    </citation>
    <scope>NUCLEOTIDE SEQUENCE [LARGE SCALE GENOMIC DNA]</scope>
    <source>
        <strain evidence="5 6">HLT2-12-2</strain>
    </source>
</reference>
<dbReference type="AlphaFoldDB" id="A0A2S3ZTS1"/>
<dbReference type="InterPro" id="IPR016047">
    <property type="entry name" value="M23ase_b-sheet_dom"/>
</dbReference>
<evidence type="ECO:0000313" key="5">
    <source>
        <dbReference type="EMBL" id="POH72479.1"/>
    </source>
</evidence>
<dbReference type="EMBL" id="PPXC01000013">
    <property type="protein sequence ID" value="POH72479.1"/>
    <property type="molecule type" value="Genomic_DNA"/>
</dbReference>
<feature type="domain" description="M23ase beta-sheet core" evidence="4">
    <location>
        <begin position="177"/>
        <end position="272"/>
    </location>
</feature>
<evidence type="ECO:0000256" key="3">
    <source>
        <dbReference type="SAM" id="Phobius"/>
    </source>
</evidence>
<dbReference type="PANTHER" id="PTHR21666">
    <property type="entry name" value="PEPTIDASE-RELATED"/>
    <property type="match status" value="1"/>
</dbReference>
<comment type="caution">
    <text evidence="5">The sequence shown here is derived from an EMBL/GenBank/DDBJ whole genome shotgun (WGS) entry which is preliminary data.</text>
</comment>
<keyword evidence="6" id="KW-1185">Reference proteome</keyword>
<evidence type="ECO:0000313" key="6">
    <source>
        <dbReference type="Proteomes" id="UP000237061"/>
    </source>
</evidence>
<keyword evidence="1" id="KW-0732">Signal</keyword>
<dbReference type="GO" id="GO:0004222">
    <property type="term" value="F:metalloendopeptidase activity"/>
    <property type="evidence" value="ECO:0007669"/>
    <property type="project" value="TreeGrafter"/>
</dbReference>
<feature type="region of interest" description="Disordered" evidence="2">
    <location>
        <begin position="1"/>
        <end position="29"/>
    </location>
</feature>
<organism evidence="5 6">
    <name type="scientific">Arthrobacter glacialis</name>
    <dbReference type="NCBI Taxonomy" id="1664"/>
    <lineage>
        <taxon>Bacteria</taxon>
        <taxon>Bacillati</taxon>
        <taxon>Actinomycetota</taxon>
        <taxon>Actinomycetes</taxon>
        <taxon>Micrococcales</taxon>
        <taxon>Micrococcaceae</taxon>
        <taxon>Arthrobacter</taxon>
    </lineage>
</organism>
<feature type="compositionally biased region" description="Basic residues" evidence="2">
    <location>
        <begin position="1"/>
        <end position="13"/>
    </location>
</feature>
<sequence length="276" mass="27460">MPAHRQHGRRRATVSKTAPTSPGRHWTSPAEIKSKHVTGRKPLALAVAAAGFIALTALPAAHAETNHLSPAVTASAAASTAQPTVTADKDVVLSFAQPTIVSKPAPTTAPAGGLRPAAAEKTPVSVQAPTVTTPPAPALEAPTTNSSSGLVPPLAALTVTSPFGYRTNPLSGAGGEMHTGIDFGGACGTAVLASGTGTVTEAGWSQYGGGNRIVVDHGGGIKTTYNHLDSVGVSVGQQVSAGAQIAGVGSTGNSTGCHLHFEVVVNGQTVDPAPFI</sequence>